<dbReference type="Proteomes" id="UP000239504">
    <property type="component" value="Unassembled WGS sequence"/>
</dbReference>
<dbReference type="Pfam" id="PF10973">
    <property type="entry name" value="DUF2799"/>
    <property type="match status" value="1"/>
</dbReference>
<dbReference type="EMBL" id="PJCH01000005">
    <property type="protein sequence ID" value="PQA87761.1"/>
    <property type="molecule type" value="Genomic_DNA"/>
</dbReference>
<dbReference type="RefSeq" id="WP_104829005.1">
    <property type="nucleotide sequence ID" value="NZ_PJCH01000005.1"/>
</dbReference>
<evidence type="ECO:0000256" key="1">
    <source>
        <dbReference type="SAM" id="Coils"/>
    </source>
</evidence>
<dbReference type="AlphaFoldDB" id="A0A2S7K5K7"/>
<dbReference type="InterPro" id="IPR021242">
    <property type="entry name" value="DUF2799"/>
</dbReference>
<dbReference type="OrthoDB" id="5917215at2"/>
<evidence type="ECO:0008006" key="4">
    <source>
        <dbReference type="Google" id="ProtNLM"/>
    </source>
</evidence>
<evidence type="ECO:0000313" key="2">
    <source>
        <dbReference type="EMBL" id="PQA87761.1"/>
    </source>
</evidence>
<dbReference type="PROSITE" id="PS51257">
    <property type="entry name" value="PROKAR_LIPOPROTEIN"/>
    <property type="match status" value="1"/>
</dbReference>
<name>A0A2S7K5K7_9PROT</name>
<sequence>MRIIASALLLILVGGCAGGLSKEECLYADWRAIGYEDGARGAPTSAVSSHRQACAKKAGVTPDMSAYLAGRDAGLREYCQPSNGFAVGSRGGHYYGVCNGPEEGAFTAAYQQGNQLYALESDVARTSAALDEAHARYENIEHRISHAEVALVSPETPHAERLDILADIKNMQEEKRRIEHSFRPLRVEHERALEELADYRAFLVTEGPYPGAMDVTRASY</sequence>
<reference evidence="2 3" key="1">
    <citation type="submission" date="2017-12" db="EMBL/GenBank/DDBJ databases">
        <authorList>
            <person name="Hurst M.R.H."/>
        </authorList>
    </citation>
    <scope>NUCLEOTIDE SEQUENCE [LARGE SCALE GENOMIC DNA]</scope>
    <source>
        <strain evidence="2 3">SY-3-19</strain>
    </source>
</reference>
<gene>
    <name evidence="2" type="ORF">CW354_05215</name>
</gene>
<accession>A0A2S7K5K7</accession>
<feature type="coiled-coil region" evidence="1">
    <location>
        <begin position="123"/>
        <end position="150"/>
    </location>
</feature>
<proteinExistence type="predicted"/>
<protein>
    <recommendedName>
        <fullName evidence="4">DUF2799 domain-containing protein</fullName>
    </recommendedName>
</protein>
<organism evidence="2 3">
    <name type="scientific">Hyphococcus luteus</name>
    <dbReference type="NCBI Taxonomy" id="2058213"/>
    <lineage>
        <taxon>Bacteria</taxon>
        <taxon>Pseudomonadati</taxon>
        <taxon>Pseudomonadota</taxon>
        <taxon>Alphaproteobacteria</taxon>
        <taxon>Parvularculales</taxon>
        <taxon>Parvularculaceae</taxon>
        <taxon>Hyphococcus</taxon>
    </lineage>
</organism>
<evidence type="ECO:0000313" key="3">
    <source>
        <dbReference type="Proteomes" id="UP000239504"/>
    </source>
</evidence>
<comment type="caution">
    <text evidence="2">The sequence shown here is derived from an EMBL/GenBank/DDBJ whole genome shotgun (WGS) entry which is preliminary data.</text>
</comment>
<keyword evidence="1" id="KW-0175">Coiled coil</keyword>
<keyword evidence="3" id="KW-1185">Reference proteome</keyword>